<feature type="region of interest" description="Disordered" evidence="1">
    <location>
        <begin position="107"/>
        <end position="126"/>
    </location>
</feature>
<feature type="region of interest" description="Disordered" evidence="1">
    <location>
        <begin position="72"/>
        <end position="100"/>
    </location>
</feature>
<dbReference type="HOGENOM" id="CLU_1976487_0_0_2"/>
<accession>U1MZD3</accession>
<feature type="compositionally biased region" description="Basic and acidic residues" evidence="1">
    <location>
        <begin position="74"/>
        <end position="96"/>
    </location>
</feature>
<evidence type="ECO:0000313" key="2">
    <source>
        <dbReference type="EMBL" id="ERG95854.1"/>
    </source>
</evidence>
<evidence type="ECO:0000256" key="1">
    <source>
        <dbReference type="SAM" id="MobiDB-lite"/>
    </source>
</evidence>
<dbReference type="Proteomes" id="UP000030710">
    <property type="component" value="Unassembled WGS sequence"/>
</dbReference>
<dbReference type="EMBL" id="KE356561">
    <property type="protein sequence ID" value="ERG95854.1"/>
    <property type="molecule type" value="Genomic_DNA"/>
</dbReference>
<evidence type="ECO:0000313" key="3">
    <source>
        <dbReference type="Proteomes" id="UP000030710"/>
    </source>
</evidence>
<gene>
    <name evidence="2" type="ORF">J07HQW2_02314</name>
</gene>
<evidence type="ECO:0008006" key="4">
    <source>
        <dbReference type="Google" id="ProtNLM"/>
    </source>
</evidence>
<protein>
    <recommendedName>
        <fullName evidence="4">Transposase</fullName>
    </recommendedName>
</protein>
<sequence length="126" mass="14296">MALLDIPRPVVRFDPQYFAINYAYSSMLETTHTYRATVDNHSQVSDDLDDCGLSASASKLWNVARCYTQDQWDEDGKIPDDSELKSELNEHDRCSDLHSQPSQRVLEELAESVTGSVQSTPTRRDL</sequence>
<dbReference type="AlphaFoldDB" id="U1MZD3"/>
<dbReference type="eggNOG" id="arCOG00683">
    <property type="taxonomic scope" value="Archaea"/>
</dbReference>
<feature type="compositionally biased region" description="Polar residues" evidence="1">
    <location>
        <begin position="113"/>
        <end position="126"/>
    </location>
</feature>
<proteinExistence type="predicted"/>
<reference evidence="2 3" key="1">
    <citation type="journal article" date="2013" name="PLoS ONE">
        <title>Assembly-driven community genomics of a hypersaline microbial ecosystem.</title>
        <authorList>
            <person name="Podell S."/>
            <person name="Ugalde J.A."/>
            <person name="Narasingarao P."/>
            <person name="Banfield J.F."/>
            <person name="Heidelberg K.B."/>
            <person name="Allen E.E."/>
        </authorList>
    </citation>
    <scope>NUCLEOTIDE SEQUENCE [LARGE SCALE GENOMIC DNA]</scope>
    <source>
        <strain evidence="3">J07HQW2</strain>
    </source>
</reference>
<organism evidence="2 3">
    <name type="scientific">Haloquadratum walsbyi J07HQW2</name>
    <dbReference type="NCBI Taxonomy" id="1238425"/>
    <lineage>
        <taxon>Archaea</taxon>
        <taxon>Methanobacteriati</taxon>
        <taxon>Methanobacteriota</taxon>
        <taxon>Stenosarchaea group</taxon>
        <taxon>Halobacteria</taxon>
        <taxon>Halobacteriales</taxon>
        <taxon>Haloferacaceae</taxon>
        <taxon>Haloquadratum</taxon>
    </lineage>
</organism>
<name>U1MZD3_9EURY</name>